<feature type="compositionally biased region" description="Basic and acidic residues" evidence="1">
    <location>
        <begin position="162"/>
        <end position="172"/>
    </location>
</feature>
<dbReference type="InterPro" id="IPR036388">
    <property type="entry name" value="WH-like_DNA-bd_sf"/>
</dbReference>
<evidence type="ECO:0000256" key="1">
    <source>
        <dbReference type="SAM" id="MobiDB-lite"/>
    </source>
</evidence>
<protein>
    <submittedName>
        <fullName evidence="2">Helix-turn-helix protein</fullName>
    </submittedName>
</protein>
<dbReference type="SUPFAM" id="SSF46785">
    <property type="entry name" value="Winged helix' DNA-binding domain"/>
    <property type="match status" value="1"/>
</dbReference>
<name>A0A318SQL7_9HYPH</name>
<comment type="caution">
    <text evidence="2">The sequence shown here is derived from an EMBL/GenBank/DDBJ whole genome shotgun (WGS) entry which is preliminary data.</text>
</comment>
<evidence type="ECO:0000313" key="2">
    <source>
        <dbReference type="EMBL" id="PYE84200.1"/>
    </source>
</evidence>
<reference evidence="2 3" key="1">
    <citation type="submission" date="2018-06" db="EMBL/GenBank/DDBJ databases">
        <title>Genomic Encyclopedia of Type Strains, Phase III (KMG-III): the genomes of soil and plant-associated and newly described type strains.</title>
        <authorList>
            <person name="Whitman W."/>
        </authorList>
    </citation>
    <scope>NUCLEOTIDE SEQUENCE [LARGE SCALE GENOMIC DNA]</scope>
    <source>
        <strain evidence="2 3">ORS 1419</strain>
    </source>
</reference>
<accession>A0A318SQL7</accession>
<dbReference type="EMBL" id="QJTF01000051">
    <property type="protein sequence ID" value="PYE84200.1"/>
    <property type="molecule type" value="Genomic_DNA"/>
</dbReference>
<dbReference type="Pfam" id="PF13730">
    <property type="entry name" value="HTH_36"/>
    <property type="match status" value="1"/>
</dbReference>
<dbReference type="InterPro" id="IPR036390">
    <property type="entry name" value="WH_DNA-bd_sf"/>
</dbReference>
<proteinExistence type="predicted"/>
<feature type="region of interest" description="Disordered" evidence="1">
    <location>
        <begin position="161"/>
        <end position="213"/>
    </location>
</feature>
<evidence type="ECO:0000313" key="3">
    <source>
        <dbReference type="Proteomes" id="UP000247454"/>
    </source>
</evidence>
<dbReference type="AlphaFoldDB" id="A0A318SQL7"/>
<dbReference type="Gene3D" id="1.10.10.10">
    <property type="entry name" value="Winged helix-like DNA-binding domain superfamily/Winged helix DNA-binding domain"/>
    <property type="match status" value="1"/>
</dbReference>
<dbReference type="Proteomes" id="UP000247454">
    <property type="component" value="Unassembled WGS sequence"/>
</dbReference>
<keyword evidence="3" id="KW-1185">Reference proteome</keyword>
<gene>
    <name evidence="2" type="ORF">C7477_1517</name>
</gene>
<organism evidence="2 3">
    <name type="scientific">Phyllobacterium leguminum</name>
    <dbReference type="NCBI Taxonomy" id="314237"/>
    <lineage>
        <taxon>Bacteria</taxon>
        <taxon>Pseudomonadati</taxon>
        <taxon>Pseudomonadota</taxon>
        <taxon>Alphaproteobacteria</taxon>
        <taxon>Hyphomicrobiales</taxon>
        <taxon>Phyllobacteriaceae</taxon>
        <taxon>Phyllobacterium</taxon>
    </lineage>
</organism>
<sequence length="213" mass="23402">MSGGEDSYVQKIDNRNEIPINVTKSEIFAGLLTLPKTSPLPAKRPRGTWIQTDREAHEAWALLAKKPAASAVMHILCAHLGEHNAVVISQETIAKLCHLSTRSVRRAITDLEEGNWIEVRQIGATSQTNAYVVNDRVAWQGSRDGLRYSLFSAAVVVSETDQPDRDELEHQKPLRRLPRIGEGQLPAGDGLPPPSQAFLDGFEPELPAAGQED</sequence>